<evidence type="ECO:0000256" key="1">
    <source>
        <dbReference type="SAM" id="Coils"/>
    </source>
</evidence>
<proteinExistence type="predicted"/>
<feature type="signal peptide" evidence="2">
    <location>
        <begin position="1"/>
        <end position="20"/>
    </location>
</feature>
<evidence type="ECO:0000256" key="2">
    <source>
        <dbReference type="SAM" id="SignalP"/>
    </source>
</evidence>
<gene>
    <name evidence="3" type="ORF">A4H97_08845</name>
</gene>
<protein>
    <submittedName>
        <fullName evidence="3">Uncharacterized protein</fullName>
    </submittedName>
</protein>
<dbReference type="OrthoDB" id="606679at2"/>
<evidence type="ECO:0000313" key="4">
    <source>
        <dbReference type="Proteomes" id="UP000192610"/>
    </source>
</evidence>
<comment type="caution">
    <text evidence="3">The sequence shown here is derived from an EMBL/GenBank/DDBJ whole genome shotgun (WGS) entry which is preliminary data.</text>
</comment>
<dbReference type="STRING" id="354355.SAMN05660816_03777"/>
<dbReference type="EMBL" id="LVXG01000034">
    <property type="protein sequence ID" value="OQP44473.1"/>
    <property type="molecule type" value="Genomic_DNA"/>
</dbReference>
<dbReference type="Proteomes" id="UP000192610">
    <property type="component" value="Unassembled WGS sequence"/>
</dbReference>
<evidence type="ECO:0000313" key="3">
    <source>
        <dbReference type="EMBL" id="OQP44473.1"/>
    </source>
</evidence>
<dbReference type="RefSeq" id="WP_081202524.1">
    <property type="nucleotide sequence ID" value="NZ_FOCZ01000006.1"/>
</dbReference>
<accession>A0A1V9EEC2</accession>
<keyword evidence="1" id="KW-0175">Coiled coil</keyword>
<name>A0A1V9EEC2_9BACT</name>
<feature type="coiled-coil region" evidence="1">
    <location>
        <begin position="272"/>
        <end position="324"/>
    </location>
</feature>
<organism evidence="3 4">
    <name type="scientific">Niastella yeongjuensis</name>
    <dbReference type="NCBI Taxonomy" id="354355"/>
    <lineage>
        <taxon>Bacteria</taxon>
        <taxon>Pseudomonadati</taxon>
        <taxon>Bacteroidota</taxon>
        <taxon>Chitinophagia</taxon>
        <taxon>Chitinophagales</taxon>
        <taxon>Chitinophagaceae</taxon>
        <taxon>Niastella</taxon>
    </lineage>
</organism>
<dbReference type="AlphaFoldDB" id="A0A1V9EEC2"/>
<sequence length="779" mass="88637">MRTLLAVTVFYCCVLSFARASGVSGSNRPDRSNTVAFRLYVSGTDTMPRKQARPNMILMPVSGKLHDVFYFAIPAAEFTDEKGSVKKIAPEVKRPQLLKVTGNILYDVNYRSRIDTPYNENNVYQHTVQTRLDLLYKEKYPFRLYVTSRFSNSSLFRKYTDLNFQFSQADFKRKLKQQVFDAVQQHLLSQNNLRDSLKRVLNEKMLAISAVSMDLQAPNLKQKILEEKERLLLEARKQLKQPNVPGRDVITDSLKLLFKKLNNDSAGADNKYNRYKDSLDAKKQQLDSLIAEYHALEAAYEKIRSAEQTNLAGLKKQIDSAKDAQGLEDKLHELKVPDSVLPKGYKTLYSLQSFSIGRSVADYSELSVKNVSITGLQVEYNPHYYYAVAVGKVDYRFRDYIVPNHARSSQYLALARFGKGTKNGNHIIFTYYTGKRQFFNASIASQPAGGIPEYNLAGISIEGIYALNKNISLIGEVAKSTMPYYSLDSLQSKGWMNAVTRFSERSNEAYSVKLLSRFPKTGTRFSGNLQYTGANFQSFSTYTTGASQLKWKTQLEQPLFKKQLTLISSLQQNDYNNPFVTTAYKSSSLLASFQANLRIKKWPVLSFGYYPSYQLTKTGDDAYSESRYYTLTGSAGYNYNFREAQLCSYVVYSRFYNSATDSGFVYYNSKNILFSQSVAWDQFSVMGNVSLSTGTDYNMYTFENTCQVMINKIVSVGGGGKMIRYSLNPQTQWGYNANLNLKIPKLGDIQLMTDEGYLPALNKQLVKNRTGRLTYYKTF</sequence>
<reference evidence="4" key="1">
    <citation type="submission" date="2016-04" db="EMBL/GenBank/DDBJ databases">
        <authorList>
            <person name="Chen L."/>
            <person name="Zhuang W."/>
            <person name="Wang G."/>
        </authorList>
    </citation>
    <scope>NUCLEOTIDE SEQUENCE [LARGE SCALE GENOMIC DNA]</scope>
    <source>
        <strain evidence="4">17621</strain>
    </source>
</reference>
<keyword evidence="2" id="KW-0732">Signal</keyword>
<feature type="chain" id="PRO_5010710536" evidence="2">
    <location>
        <begin position="21"/>
        <end position="779"/>
    </location>
</feature>
<keyword evidence="4" id="KW-1185">Reference proteome</keyword>